<dbReference type="Gene3D" id="1.20.1250.20">
    <property type="entry name" value="MFS general substrate transporter like domains"/>
    <property type="match status" value="1"/>
</dbReference>
<feature type="transmembrane region" description="Helical" evidence="8">
    <location>
        <begin position="430"/>
        <end position="454"/>
    </location>
</feature>
<gene>
    <name evidence="9" type="ORF">Ae201684_013223</name>
</gene>
<feature type="transmembrane region" description="Helical" evidence="8">
    <location>
        <begin position="177"/>
        <end position="203"/>
    </location>
</feature>
<protein>
    <recommendedName>
        <fullName evidence="11">Major facilitator superfamily associated domain-containing protein</fullName>
    </recommendedName>
</protein>
<comment type="caution">
    <text evidence="9">The sequence shown here is derived from an EMBL/GenBank/DDBJ whole genome shotgun (WGS) entry which is preliminary data.</text>
</comment>
<feature type="transmembrane region" description="Helical" evidence="8">
    <location>
        <begin position="303"/>
        <end position="322"/>
    </location>
</feature>
<keyword evidence="4 8" id="KW-0812">Transmembrane</keyword>
<dbReference type="VEuPathDB" id="FungiDB:AeMF1_020357"/>
<dbReference type="SUPFAM" id="SSF103473">
    <property type="entry name" value="MFS general substrate transporter"/>
    <property type="match status" value="1"/>
</dbReference>
<feature type="transmembrane region" description="Helical" evidence="8">
    <location>
        <begin position="87"/>
        <end position="107"/>
    </location>
</feature>
<comment type="subcellular location">
    <subcellularLocation>
        <location evidence="1">Membrane</location>
        <topology evidence="1">Multi-pass membrane protein</topology>
    </subcellularLocation>
</comment>
<keyword evidence="6 8" id="KW-0472">Membrane</keyword>
<feature type="transmembrane region" description="Helical" evidence="8">
    <location>
        <begin position="254"/>
        <end position="274"/>
    </location>
</feature>
<dbReference type="Pfam" id="PF03092">
    <property type="entry name" value="BT1"/>
    <property type="match status" value="1"/>
</dbReference>
<sequence>MRYMREAADSYVSSRNDGEDGFDELKTPTHEFEGGAIRSGGPPDYRSTEILALFSQYVAVGLLYGALPNLAYPIFTGYFRLSGAEYNSATALVSFGWTLKVFIGLLSDCVPLGGYRRKSYMVVGWTLCFICMLTLALRNNGPSFVSLAKSINPRIEELNATATDEIKDTIAPSGATVALLFAAATISYLIADVPADALVVEVAQREPVAYRGRMQSLIYTTRTLASIVSQVIIGVGLNSSSYGGKFDFDMGLKALYIILAISCAVMIPVSIFLVKDIKQNGVSFPKYIAQFWALVQRRATWQVMLFNFFFNLFLSGFTPTAGPYVKLHWAKVENLGTQLTTIAGNMIFALVLAAMGKWGLNWNWRSVIVITTLVMNAIDASVQYLTIYDIVRNQWFYLGVPVAEQLPYAMQFIVTTFVIVELAEVGNEGITYGLLTTVSNLPLSFGPVIANIIFRDFRVDDKYVEQDSNDARSQVAYSYLIYYATTVMACFWVFLMPSQKSHVHHLKATGGKSPLIGGLVLLGCAIALFLSIIFGILGVLTSTNCLVVAGGGGCP</sequence>
<dbReference type="InterPro" id="IPR036259">
    <property type="entry name" value="MFS_trans_sf"/>
</dbReference>
<evidence type="ECO:0000256" key="6">
    <source>
        <dbReference type="ARBA" id="ARBA00023136"/>
    </source>
</evidence>
<feature type="transmembrane region" description="Helical" evidence="8">
    <location>
        <begin position="50"/>
        <end position="67"/>
    </location>
</feature>
<dbReference type="GO" id="GO:0016020">
    <property type="term" value="C:membrane"/>
    <property type="evidence" value="ECO:0007669"/>
    <property type="project" value="UniProtKB-SubCell"/>
</dbReference>
<evidence type="ECO:0000256" key="1">
    <source>
        <dbReference type="ARBA" id="ARBA00004141"/>
    </source>
</evidence>
<evidence type="ECO:0000256" key="3">
    <source>
        <dbReference type="ARBA" id="ARBA00022448"/>
    </source>
</evidence>
<proteinExistence type="inferred from homology"/>
<comment type="similarity">
    <text evidence="2">Belongs to the major facilitator superfamily. Folate-biopterin transporter (TC 2.A.71) family.</text>
</comment>
<dbReference type="InterPro" id="IPR039309">
    <property type="entry name" value="BT1"/>
</dbReference>
<feature type="region of interest" description="Disordered" evidence="7">
    <location>
        <begin position="1"/>
        <end position="22"/>
    </location>
</feature>
<evidence type="ECO:0000256" key="7">
    <source>
        <dbReference type="SAM" id="MobiDB-lite"/>
    </source>
</evidence>
<keyword evidence="5 8" id="KW-1133">Transmembrane helix</keyword>
<feature type="transmembrane region" description="Helical" evidence="8">
    <location>
        <begin position="224"/>
        <end position="242"/>
    </location>
</feature>
<dbReference type="AlphaFoldDB" id="A0A6G0WP28"/>
<dbReference type="PANTHER" id="PTHR31585:SF5">
    <property type="entry name" value="RNA-BINDING S4 DOMAIN-CONTAINING PROTEIN"/>
    <property type="match status" value="1"/>
</dbReference>
<accession>A0A6G0WP28</accession>
<feature type="transmembrane region" description="Helical" evidence="8">
    <location>
        <begin position="119"/>
        <end position="137"/>
    </location>
</feature>
<dbReference type="EMBL" id="VJMJ01000169">
    <property type="protein sequence ID" value="KAF0729086.1"/>
    <property type="molecule type" value="Genomic_DNA"/>
</dbReference>
<keyword evidence="3" id="KW-0813">Transport</keyword>
<evidence type="ECO:0008006" key="11">
    <source>
        <dbReference type="Google" id="ProtNLM"/>
    </source>
</evidence>
<evidence type="ECO:0000256" key="5">
    <source>
        <dbReference type="ARBA" id="ARBA00022989"/>
    </source>
</evidence>
<feature type="transmembrane region" description="Helical" evidence="8">
    <location>
        <begin position="367"/>
        <end position="386"/>
    </location>
</feature>
<evidence type="ECO:0000256" key="2">
    <source>
        <dbReference type="ARBA" id="ARBA00007015"/>
    </source>
</evidence>
<keyword evidence="10" id="KW-1185">Reference proteome</keyword>
<evidence type="ECO:0000313" key="10">
    <source>
        <dbReference type="Proteomes" id="UP000481153"/>
    </source>
</evidence>
<reference evidence="9 10" key="1">
    <citation type="submission" date="2019-07" db="EMBL/GenBank/DDBJ databases">
        <title>Genomics analysis of Aphanomyces spp. identifies a new class of oomycete effector associated with host adaptation.</title>
        <authorList>
            <person name="Gaulin E."/>
        </authorList>
    </citation>
    <scope>NUCLEOTIDE SEQUENCE [LARGE SCALE GENOMIC DNA]</scope>
    <source>
        <strain evidence="9 10">ATCC 201684</strain>
    </source>
</reference>
<organism evidence="9 10">
    <name type="scientific">Aphanomyces euteiches</name>
    <dbReference type="NCBI Taxonomy" id="100861"/>
    <lineage>
        <taxon>Eukaryota</taxon>
        <taxon>Sar</taxon>
        <taxon>Stramenopiles</taxon>
        <taxon>Oomycota</taxon>
        <taxon>Saprolegniomycetes</taxon>
        <taxon>Saprolegniales</taxon>
        <taxon>Verrucalvaceae</taxon>
        <taxon>Aphanomyces</taxon>
    </lineage>
</organism>
<feature type="transmembrane region" description="Helical" evidence="8">
    <location>
        <begin position="515"/>
        <end position="540"/>
    </location>
</feature>
<dbReference type="PANTHER" id="PTHR31585">
    <property type="entry name" value="FOLATE-BIOPTERIN TRANSPORTER 1, CHLOROPLASTIC"/>
    <property type="match status" value="1"/>
</dbReference>
<evidence type="ECO:0000313" key="9">
    <source>
        <dbReference type="EMBL" id="KAF0729086.1"/>
    </source>
</evidence>
<feature type="transmembrane region" description="Helical" evidence="8">
    <location>
        <begin position="342"/>
        <end position="360"/>
    </location>
</feature>
<dbReference type="Proteomes" id="UP000481153">
    <property type="component" value="Unassembled WGS sequence"/>
</dbReference>
<evidence type="ECO:0000256" key="8">
    <source>
        <dbReference type="SAM" id="Phobius"/>
    </source>
</evidence>
<name>A0A6G0WP28_9STRA</name>
<evidence type="ECO:0000256" key="4">
    <source>
        <dbReference type="ARBA" id="ARBA00022692"/>
    </source>
</evidence>
<feature type="transmembrane region" description="Helical" evidence="8">
    <location>
        <begin position="474"/>
        <end position="495"/>
    </location>
</feature>